<dbReference type="Proteomes" id="UP000789752">
    <property type="component" value="Unassembled WGS sequence"/>
</dbReference>
<dbReference type="Gene3D" id="3.40.190.170">
    <property type="entry name" value="Bacterial extracellular solute-binding protein, family 7"/>
    <property type="match status" value="1"/>
</dbReference>
<keyword evidence="1 2" id="KW-0732">Signal</keyword>
<feature type="chain" id="PRO_5047395650" evidence="2">
    <location>
        <begin position="29"/>
        <end position="330"/>
    </location>
</feature>
<accession>A0ABN7QKS9</accession>
<organism evidence="3 4">
    <name type="scientific">Paraburkholderia gardini</name>
    <dbReference type="NCBI Taxonomy" id="2823469"/>
    <lineage>
        <taxon>Bacteria</taxon>
        <taxon>Pseudomonadati</taxon>
        <taxon>Pseudomonadota</taxon>
        <taxon>Betaproteobacteria</taxon>
        <taxon>Burkholderiales</taxon>
        <taxon>Burkholderiaceae</taxon>
        <taxon>Paraburkholderia</taxon>
    </lineage>
</organism>
<sequence>MKNNFNLSRISMIAAASVLALSTGAAQARVFRSADVHGDTFPTNMAVKFMGDEISKATNGKDSVKVFGNSSLGSENDTIDQVRIGALDMTRANGAAFNEIVPESMIPSLPFLFRDINHFRKAMYGPAGQQILDAFKAKGLIALTFYESGARSMYAKKAIHSPADMKGLKVRVQPSDLMVDEIRAMGGTPTPMPFAEVYTGLKTGLVDAAENNLPSYDETKHFEVAQVYSETDHAMTPEVLVFSKKVWDTLTPQEQTIIKKAADDSVPYYEKLWTAREAEAAKTVTKGGATIVPASQIDRAAFVKAMQPVWAKYEKTPQMKQIVDEIQAVK</sequence>
<dbReference type="InterPro" id="IPR018389">
    <property type="entry name" value="DctP_fam"/>
</dbReference>
<proteinExistence type="predicted"/>
<comment type="caution">
    <text evidence="3">The sequence shown here is derived from an EMBL/GenBank/DDBJ whole genome shotgun (WGS) entry which is preliminary data.</text>
</comment>
<dbReference type="PANTHER" id="PTHR33376">
    <property type="match status" value="1"/>
</dbReference>
<dbReference type="NCBIfam" id="NF037995">
    <property type="entry name" value="TRAP_S1"/>
    <property type="match status" value="1"/>
</dbReference>
<dbReference type="RefSeq" id="WP_228979432.1">
    <property type="nucleotide sequence ID" value="NZ_CAJQYY010000016.1"/>
</dbReference>
<dbReference type="InterPro" id="IPR038404">
    <property type="entry name" value="TRAP_DctP_sf"/>
</dbReference>
<evidence type="ECO:0000313" key="3">
    <source>
        <dbReference type="EMBL" id="CAG4903805.1"/>
    </source>
</evidence>
<dbReference type="Pfam" id="PF03480">
    <property type="entry name" value="DctP"/>
    <property type="match status" value="1"/>
</dbReference>
<dbReference type="InterPro" id="IPR004682">
    <property type="entry name" value="TRAP_DctP"/>
</dbReference>
<reference evidence="3 4" key="1">
    <citation type="submission" date="2021-04" db="EMBL/GenBank/DDBJ databases">
        <authorList>
            <person name="Vanwijnsberghe S."/>
        </authorList>
    </citation>
    <scope>NUCLEOTIDE SEQUENCE [LARGE SCALE GENOMIC DNA]</scope>
    <source>
        <strain evidence="3 4">LMG 32171</strain>
    </source>
</reference>
<dbReference type="EMBL" id="CAJQYY010000016">
    <property type="protein sequence ID" value="CAG4903805.1"/>
    <property type="molecule type" value="Genomic_DNA"/>
</dbReference>
<dbReference type="PIRSF" id="PIRSF006470">
    <property type="entry name" value="DctB"/>
    <property type="match status" value="1"/>
</dbReference>
<evidence type="ECO:0000256" key="2">
    <source>
        <dbReference type="SAM" id="SignalP"/>
    </source>
</evidence>
<dbReference type="PANTHER" id="PTHR33376:SF2">
    <property type="entry name" value="DICARBOXYLATE-BINDING PERIPLASMIC PROTEIN"/>
    <property type="match status" value="1"/>
</dbReference>
<feature type="signal peptide" evidence="2">
    <location>
        <begin position="1"/>
        <end position="28"/>
    </location>
</feature>
<dbReference type="NCBIfam" id="TIGR00787">
    <property type="entry name" value="dctP"/>
    <property type="match status" value="1"/>
</dbReference>
<dbReference type="CDD" id="cd13671">
    <property type="entry name" value="PBP2_TRAP_SBP_like_3"/>
    <property type="match status" value="1"/>
</dbReference>
<protein>
    <submittedName>
        <fullName evidence="3">Solute-binding protein</fullName>
    </submittedName>
</protein>
<name>A0ABN7QKS9_9BURK</name>
<evidence type="ECO:0000256" key="1">
    <source>
        <dbReference type="ARBA" id="ARBA00022729"/>
    </source>
</evidence>
<keyword evidence="4" id="KW-1185">Reference proteome</keyword>
<evidence type="ECO:0000313" key="4">
    <source>
        <dbReference type="Proteomes" id="UP000789752"/>
    </source>
</evidence>
<gene>
    <name evidence="3" type="ORF">R54767_03011</name>
</gene>